<dbReference type="InterPro" id="IPR012334">
    <property type="entry name" value="Pectin_lyas_fold"/>
</dbReference>
<evidence type="ECO:0000259" key="2">
    <source>
        <dbReference type="Pfam" id="PF13229"/>
    </source>
</evidence>
<dbReference type="Gene3D" id="2.160.20.10">
    <property type="entry name" value="Single-stranded right-handed beta-helix, Pectin lyase-like"/>
    <property type="match status" value="1"/>
</dbReference>
<name>A0AAX3SGC6_9BURK</name>
<organism evidence="3 4">
    <name type="scientific">Delftia tsuruhatensis</name>
    <dbReference type="NCBI Taxonomy" id="180282"/>
    <lineage>
        <taxon>Bacteria</taxon>
        <taxon>Pseudomonadati</taxon>
        <taxon>Pseudomonadota</taxon>
        <taxon>Betaproteobacteria</taxon>
        <taxon>Burkholderiales</taxon>
        <taxon>Comamonadaceae</taxon>
        <taxon>Delftia</taxon>
    </lineage>
</organism>
<accession>A0AAX3SGC6</accession>
<dbReference type="RefSeq" id="WP_277848629.1">
    <property type="nucleotide sequence ID" value="NZ_CP120956.1"/>
</dbReference>
<dbReference type="InterPro" id="IPR039448">
    <property type="entry name" value="Beta_helix"/>
</dbReference>
<proteinExistence type="predicted"/>
<dbReference type="SUPFAM" id="SSF51126">
    <property type="entry name" value="Pectin lyase-like"/>
    <property type="match status" value="1"/>
</dbReference>
<dbReference type="Pfam" id="PF13229">
    <property type="entry name" value="Beta_helix"/>
    <property type="match status" value="1"/>
</dbReference>
<feature type="signal peptide" evidence="1">
    <location>
        <begin position="1"/>
        <end position="27"/>
    </location>
</feature>
<dbReference type="EMBL" id="CP120956">
    <property type="protein sequence ID" value="WFF79115.1"/>
    <property type="molecule type" value="Genomic_DNA"/>
</dbReference>
<evidence type="ECO:0000313" key="3">
    <source>
        <dbReference type="EMBL" id="WFF79115.1"/>
    </source>
</evidence>
<evidence type="ECO:0000256" key="1">
    <source>
        <dbReference type="SAM" id="SignalP"/>
    </source>
</evidence>
<gene>
    <name evidence="3" type="ORF">PYR84_19475</name>
</gene>
<evidence type="ECO:0000313" key="4">
    <source>
        <dbReference type="Proteomes" id="UP001219066"/>
    </source>
</evidence>
<feature type="domain" description="Right handed beta helix" evidence="2">
    <location>
        <begin position="216"/>
        <end position="332"/>
    </location>
</feature>
<dbReference type="InterPro" id="IPR011050">
    <property type="entry name" value="Pectin_lyase_fold/virulence"/>
</dbReference>
<protein>
    <submittedName>
        <fullName evidence="3">Right-handed parallel beta-helix repeat-containing protein</fullName>
    </submittedName>
</protein>
<keyword evidence="1" id="KW-0732">Signal</keyword>
<dbReference type="AlphaFoldDB" id="A0AAX3SGC6"/>
<dbReference type="Proteomes" id="UP001219066">
    <property type="component" value="Chromosome"/>
</dbReference>
<feature type="chain" id="PRO_5043668388" evidence="1">
    <location>
        <begin position="28"/>
        <end position="355"/>
    </location>
</feature>
<reference evidence="3" key="1">
    <citation type="submission" date="2023-03" db="EMBL/GenBank/DDBJ databases">
        <title>Synergistic degradation of erythromycin by symbiotic bacteria Ery-6A and Ery-6B and application in simulated water remediation.</title>
        <authorList>
            <person name="Xu S."/>
        </authorList>
    </citation>
    <scope>NUCLEOTIDE SEQUENCE</scope>
    <source>
        <strain evidence="3">Ery-6A</strain>
    </source>
</reference>
<sequence>MFAKKSYMQVRLTMISFLLVLQPHAYAVDTLDTHESGNGTKIQNAKNIRETPLPSGCKAVRYTGGYISIKEAFEGSGRHCVVHNFTQRKVRDLIDWSIRGSPTDEIGRGSVLTFYKNTNADLDLQGHEISGAPFENTRGVGLLGKNLAFLRVHHGKIETPGPRGLGVDMAPNISAWKRIKELTEDFPVTQTTDWNIKIKEFNEIPWNYTPPTFYTAENLQIKAGGRAIIMAGSDNVVRNNTIEVDGRTAVYLYGPRSLVEGNTFIVHMDPRDKAPLPAILKLRDADGSIIRNNRFIVKRSGLFRKKEEEPQAGINLLESKGVVIEGNVFEEITLPVRKDAASTTTESGNISKDSP</sequence>